<organism evidence="1">
    <name type="scientific">Cacopsylla melanoneura</name>
    <dbReference type="NCBI Taxonomy" id="428564"/>
    <lineage>
        <taxon>Eukaryota</taxon>
        <taxon>Metazoa</taxon>
        <taxon>Ecdysozoa</taxon>
        <taxon>Arthropoda</taxon>
        <taxon>Hexapoda</taxon>
        <taxon>Insecta</taxon>
        <taxon>Pterygota</taxon>
        <taxon>Neoptera</taxon>
        <taxon>Paraneoptera</taxon>
        <taxon>Hemiptera</taxon>
        <taxon>Sternorrhyncha</taxon>
        <taxon>Psylloidea</taxon>
        <taxon>Psyllidae</taxon>
        <taxon>Psyllinae</taxon>
        <taxon>Cacopsylla</taxon>
    </lineage>
</organism>
<sequence length="214" mass="24820">MGDGLQKAGHFFDSIAEFITPALEDEQLVADQMKEYWLYSSSLQAVYKQYELDQHALEVESAMFQSIDYIIGFLFINYVSQAVYKQYELDQHALEVHQQSLADKKYEKLKLEQGGQTNHFLLKIFGSIDSDDVREMKLQSLVNRVEALTEDTEEQTARVTELVTRVQQEQLRFDTTKAEDLRASLKSYVGLQIRMNRKCLNTWTNIKTCLESIP</sequence>
<dbReference type="InterPro" id="IPR034783">
    <property type="entry name" value="SNX4"/>
</dbReference>
<dbReference type="GO" id="GO:2000786">
    <property type="term" value="P:positive regulation of autophagosome assembly"/>
    <property type="evidence" value="ECO:0007669"/>
    <property type="project" value="TreeGrafter"/>
</dbReference>
<dbReference type="InterPro" id="IPR027267">
    <property type="entry name" value="AH/BAR_dom_sf"/>
</dbReference>
<dbReference type="PANTHER" id="PTHR46596">
    <property type="entry name" value="SORTING NEXIN-4"/>
    <property type="match status" value="1"/>
</dbReference>
<dbReference type="PANTHER" id="PTHR46596:SF1">
    <property type="entry name" value="SORTING NEXIN-4"/>
    <property type="match status" value="1"/>
</dbReference>
<dbReference type="GO" id="GO:0031201">
    <property type="term" value="C:SNARE complex"/>
    <property type="evidence" value="ECO:0007669"/>
    <property type="project" value="TreeGrafter"/>
</dbReference>
<dbReference type="AlphaFoldDB" id="A0A8D9DZQ1"/>
<dbReference type="EMBL" id="HBUF01391180">
    <property type="protein sequence ID" value="CAG6733934.1"/>
    <property type="molecule type" value="Transcribed_RNA"/>
</dbReference>
<dbReference type="GO" id="GO:0005886">
    <property type="term" value="C:plasma membrane"/>
    <property type="evidence" value="ECO:0007669"/>
    <property type="project" value="TreeGrafter"/>
</dbReference>
<proteinExistence type="predicted"/>
<dbReference type="GO" id="GO:0032266">
    <property type="term" value="F:phosphatidylinositol-3-phosphate binding"/>
    <property type="evidence" value="ECO:0007669"/>
    <property type="project" value="TreeGrafter"/>
</dbReference>
<evidence type="ECO:0000313" key="1">
    <source>
        <dbReference type="EMBL" id="CAG6733934.1"/>
    </source>
</evidence>
<dbReference type="Gene3D" id="1.20.1270.60">
    <property type="entry name" value="Arfaptin homology (AH) domain/BAR domain"/>
    <property type="match status" value="1"/>
</dbReference>
<protein>
    <submittedName>
        <fullName evidence="1">Sorting nexin-4</fullName>
    </submittedName>
</protein>
<reference evidence="1" key="1">
    <citation type="submission" date="2021-05" db="EMBL/GenBank/DDBJ databases">
        <authorList>
            <person name="Alioto T."/>
            <person name="Alioto T."/>
            <person name="Gomez Garrido J."/>
        </authorList>
    </citation>
    <scope>NUCLEOTIDE SEQUENCE</scope>
</reference>
<name>A0A8D9DZQ1_9HEMI</name>
<accession>A0A8D9DZQ1</accession>
<dbReference type="GO" id="GO:0031901">
    <property type="term" value="C:early endosome membrane"/>
    <property type="evidence" value="ECO:0007669"/>
    <property type="project" value="TreeGrafter"/>
</dbReference>
<dbReference type="GO" id="GO:0015031">
    <property type="term" value="P:protein transport"/>
    <property type="evidence" value="ECO:0007669"/>
    <property type="project" value="InterPro"/>
</dbReference>